<dbReference type="AlphaFoldDB" id="H0R5M2"/>
<dbReference type="Proteomes" id="UP000035034">
    <property type="component" value="Unassembled WGS sequence"/>
</dbReference>
<keyword evidence="3" id="KW-1185">Reference proteome</keyword>
<evidence type="ECO:0000313" key="3">
    <source>
        <dbReference type="Proteomes" id="UP000035034"/>
    </source>
</evidence>
<protein>
    <submittedName>
        <fullName evidence="2">Mce family protein</fullName>
    </submittedName>
</protein>
<proteinExistence type="predicted"/>
<feature type="transmembrane region" description="Helical" evidence="1">
    <location>
        <begin position="20"/>
        <end position="41"/>
    </location>
</feature>
<name>H0R5M2_9ACTN</name>
<dbReference type="eggNOG" id="COG1463">
    <property type="taxonomic scope" value="Bacteria"/>
</dbReference>
<reference evidence="2 3" key="1">
    <citation type="submission" date="2011-12" db="EMBL/GenBank/DDBJ databases">
        <title>Whole genome shotgun sequence of Gordonia effusa NBRC 100432.</title>
        <authorList>
            <person name="Yoshida I."/>
            <person name="Takarada H."/>
            <person name="Hosoyama A."/>
            <person name="Tsuchikane K."/>
            <person name="Katsumata H."/>
            <person name="Yamazaki S."/>
            <person name="Fujita N."/>
        </authorList>
    </citation>
    <scope>NUCLEOTIDE SEQUENCE [LARGE SCALE GENOMIC DNA]</scope>
    <source>
        <strain evidence="2 3">NBRC 100432</strain>
    </source>
</reference>
<evidence type="ECO:0000313" key="2">
    <source>
        <dbReference type="EMBL" id="GAB20373.1"/>
    </source>
</evidence>
<comment type="caution">
    <text evidence="2">The sequence shown here is derived from an EMBL/GenBank/DDBJ whole genome shotgun (WGS) entry which is preliminary data.</text>
</comment>
<dbReference type="OrthoDB" id="4367361at2"/>
<keyword evidence="1" id="KW-0472">Membrane</keyword>
<sequence length="345" mass="36022">MTDFRTPGMSASPRTFAIRAVVAVVAAVVVIVSAIFISAALPDDAMRISMHTDVLAGGIDTGTSVVLHGDEIGSVSSVRADGNSFVVGLTLLPSYRDRPDVLTTALQVAYAPKNLFGISAVILTAQPGGDPLSNNSDFYPDTPVDSTLTTLLRSLSDLNTKALTPYVGDILATANKATLGLLPVMGTVSRLATDIADTQKLSTAATLPRLANVLRELNTTVTGLIPGLKKLMDWRGPQRPGYVDNANNAFGLAGAVTLPQIDDLLGENFGQVMPLVPALRQIVTRIQQTFPDSHRNGLEIAMLIERIRGALPAGPGGTPVLNVDVVLKGIPGISAALQSLTAGGR</sequence>
<gene>
    <name evidence="2" type="primary">mceA</name>
    <name evidence="2" type="ORF">GOEFS_115_00130</name>
</gene>
<dbReference type="EMBL" id="BAEH01000115">
    <property type="protein sequence ID" value="GAB20373.1"/>
    <property type="molecule type" value="Genomic_DNA"/>
</dbReference>
<dbReference type="RefSeq" id="WP_007319708.1">
    <property type="nucleotide sequence ID" value="NZ_BAEH01000115.1"/>
</dbReference>
<evidence type="ECO:0000256" key="1">
    <source>
        <dbReference type="SAM" id="Phobius"/>
    </source>
</evidence>
<keyword evidence="1" id="KW-1133">Transmembrane helix</keyword>
<keyword evidence="1" id="KW-0812">Transmembrane</keyword>
<organism evidence="2 3">
    <name type="scientific">Gordonia effusa NBRC 100432</name>
    <dbReference type="NCBI Taxonomy" id="1077974"/>
    <lineage>
        <taxon>Bacteria</taxon>
        <taxon>Bacillati</taxon>
        <taxon>Actinomycetota</taxon>
        <taxon>Actinomycetes</taxon>
        <taxon>Mycobacteriales</taxon>
        <taxon>Gordoniaceae</taxon>
        <taxon>Gordonia</taxon>
    </lineage>
</organism>
<accession>H0R5M2</accession>
<dbReference type="STRING" id="1077974.GOEFS_115_00130"/>